<dbReference type="Proteomes" id="UP000053237">
    <property type="component" value="Unassembled WGS sequence"/>
</dbReference>
<accession>A0A024GPV4</accession>
<keyword evidence="2" id="KW-1185">Reference proteome</keyword>
<name>A0A024GPV4_9STRA</name>
<organism evidence="1 2">
    <name type="scientific">Albugo candida</name>
    <dbReference type="NCBI Taxonomy" id="65357"/>
    <lineage>
        <taxon>Eukaryota</taxon>
        <taxon>Sar</taxon>
        <taxon>Stramenopiles</taxon>
        <taxon>Oomycota</taxon>
        <taxon>Peronosporomycetes</taxon>
        <taxon>Albuginales</taxon>
        <taxon>Albuginaceae</taxon>
        <taxon>Albugo</taxon>
    </lineage>
</organism>
<gene>
    <name evidence="1" type="ORF">BN9_100230</name>
</gene>
<dbReference type="InParanoid" id="A0A024GPV4"/>
<sequence length="116" mass="12830">MTSTSPSTNLSTVIFPSSTPTSLATFSANVVFAFPLKIFRPLIFGCLPTVGGRGYFICSSGSVSLWPEWRLVSRKNIPLTRHPLAAASVIRNLSRWPTRRPNMFLQMSNLVLDLCL</sequence>
<dbReference type="EMBL" id="CAIX01000249">
    <property type="protein sequence ID" value="CCI48824.1"/>
    <property type="molecule type" value="Genomic_DNA"/>
</dbReference>
<protein>
    <submittedName>
        <fullName evidence="1">Uncharacterized protein</fullName>
    </submittedName>
</protein>
<reference evidence="1 2" key="1">
    <citation type="submission" date="2012-05" db="EMBL/GenBank/DDBJ databases">
        <title>Recombination and specialization in a pathogen metapopulation.</title>
        <authorList>
            <person name="Gardiner A."/>
            <person name="Kemen E."/>
            <person name="Schultz-Larsen T."/>
            <person name="MacLean D."/>
            <person name="Van Oosterhout C."/>
            <person name="Jones J.D.G."/>
        </authorList>
    </citation>
    <scope>NUCLEOTIDE SEQUENCE [LARGE SCALE GENOMIC DNA]</scope>
    <source>
        <strain evidence="1 2">Ac Nc2</strain>
    </source>
</reference>
<evidence type="ECO:0000313" key="2">
    <source>
        <dbReference type="Proteomes" id="UP000053237"/>
    </source>
</evidence>
<comment type="caution">
    <text evidence="1">The sequence shown here is derived from an EMBL/GenBank/DDBJ whole genome shotgun (WGS) entry which is preliminary data.</text>
</comment>
<proteinExistence type="predicted"/>
<dbReference type="AlphaFoldDB" id="A0A024GPV4"/>
<evidence type="ECO:0000313" key="1">
    <source>
        <dbReference type="EMBL" id="CCI48824.1"/>
    </source>
</evidence>